<evidence type="ECO:0000259" key="3">
    <source>
        <dbReference type="Pfam" id="PF19403"/>
    </source>
</evidence>
<dbReference type="NCBIfam" id="TIGR01167">
    <property type="entry name" value="LPXTG_anchor"/>
    <property type="match status" value="1"/>
</dbReference>
<organism evidence="5 6">
    <name type="scientific">Corynebacterium gallinarum</name>
    <dbReference type="NCBI Taxonomy" id="2762214"/>
    <lineage>
        <taxon>Bacteria</taxon>
        <taxon>Bacillati</taxon>
        <taxon>Actinomycetota</taxon>
        <taxon>Actinomycetes</taxon>
        <taxon>Mycobacteriales</taxon>
        <taxon>Corynebacteriaceae</taxon>
        <taxon>Corynebacterium</taxon>
    </lineage>
</organism>
<feature type="compositionally biased region" description="Polar residues" evidence="1">
    <location>
        <begin position="12"/>
        <end position="33"/>
    </location>
</feature>
<keyword evidence="2" id="KW-1133">Transmembrane helix</keyword>
<evidence type="ECO:0000313" key="6">
    <source>
        <dbReference type="Proteomes" id="UP000650224"/>
    </source>
</evidence>
<dbReference type="InterPro" id="IPR057687">
    <property type="entry name" value="DUF7927"/>
</dbReference>
<feature type="region of interest" description="Disordered" evidence="1">
    <location>
        <begin position="1"/>
        <end position="45"/>
    </location>
</feature>
<dbReference type="Pfam" id="PF19403">
    <property type="entry name" value="SpaA_2"/>
    <property type="match status" value="1"/>
</dbReference>
<feature type="region of interest" description="Disordered" evidence="1">
    <location>
        <begin position="413"/>
        <end position="435"/>
    </location>
</feature>
<feature type="transmembrane region" description="Helical" evidence="2">
    <location>
        <begin position="1225"/>
        <end position="1244"/>
    </location>
</feature>
<keyword evidence="2" id="KW-0472">Membrane</keyword>
<keyword evidence="6" id="KW-1185">Reference proteome</keyword>
<reference evidence="5 6" key="1">
    <citation type="submission" date="2020-08" db="EMBL/GenBank/DDBJ databases">
        <title>A Genomic Blueprint of the Chicken Gut Microbiome.</title>
        <authorList>
            <person name="Gilroy R."/>
            <person name="Ravi A."/>
            <person name="Getino M."/>
            <person name="Pursley I."/>
            <person name="Horton D.L."/>
            <person name="Alikhan N.-F."/>
            <person name="Baker D."/>
            <person name="Gharbi K."/>
            <person name="Hall N."/>
            <person name="Watson M."/>
            <person name="Adriaenssens E.M."/>
            <person name="Foster-Nyarko E."/>
            <person name="Jarju S."/>
            <person name="Secka A."/>
            <person name="Antonio M."/>
            <person name="Oren A."/>
            <person name="Chaudhuri R."/>
            <person name="La Ragione R.M."/>
            <person name="Hildebrand F."/>
            <person name="Pallen M.J."/>
        </authorList>
    </citation>
    <scope>NUCLEOTIDE SEQUENCE [LARGE SCALE GENOMIC DNA]</scope>
    <source>
        <strain evidence="5 6">Sa1YVA5</strain>
    </source>
</reference>
<dbReference type="Proteomes" id="UP000650224">
    <property type="component" value="Unassembled WGS sequence"/>
</dbReference>
<feature type="domain" description="DUF7927" evidence="4">
    <location>
        <begin position="602"/>
        <end position="720"/>
    </location>
</feature>
<dbReference type="AlphaFoldDB" id="A0A8I0HDY7"/>
<dbReference type="InterPro" id="IPR045826">
    <property type="entry name" value="SpaA_PFL_dom_2"/>
</dbReference>
<evidence type="ECO:0000256" key="1">
    <source>
        <dbReference type="SAM" id="MobiDB-lite"/>
    </source>
</evidence>
<dbReference type="EMBL" id="JACSPR010000004">
    <property type="protein sequence ID" value="MBD8029996.1"/>
    <property type="molecule type" value="Genomic_DNA"/>
</dbReference>
<feature type="domain" description="SpaA-like prealbumin fold" evidence="3">
    <location>
        <begin position="455"/>
        <end position="559"/>
    </location>
</feature>
<comment type="caution">
    <text evidence="5">The sequence shown here is derived from an EMBL/GenBank/DDBJ whole genome shotgun (WGS) entry which is preliminary data.</text>
</comment>
<evidence type="ECO:0000259" key="4">
    <source>
        <dbReference type="Pfam" id="PF25549"/>
    </source>
</evidence>
<sequence length="1259" mass="134057">MESERDVDDVNSGATLDSPSNSEANENIPTLESGTELEPQSPALSETEQLLQSLNQLNATLSPLAVGDDNCNNANPGTGAYAETLCWLDFTGFTTAYRNVGSWLPNWQSVMGSQYTAGGRIGNWGNIQNYEVNMDLGGGYVLRADLDVTGNNNAGKQVVANSFPTWSGAFLGNRNFYSGVGGRPALYQTGNGGDTSLTLKNIELERDGTLLRDYSIVVADAESTDTNESIDWTTTGEGFRWLPNTPPGGSKLNVMGNACSTASPAWNSSTPTAQASCKGGASGNKTGTAMLATAPPSTGSFQITQQMKGNGLQGVAFGVIIARAAVQTSVTDRIVNSSNQAADQTNFSGTILQTIGNTQIATTETGTNALQSPEGTSALPVSTLGTQLRFTSVASGSLASSYRSAWRCERTNPANGTTSYWPSQTTTSPTPPAPSDPFTLLSVGQYLKCNIEYTPPYLTLLKEVDNGATAATHTAADFTLQATRQVSPVSMIRGPGNQAAAVTKRAVATGQYALQENGPNPETQGNWPYGYDWANLVCAPQPGSTALGAFALTSGQDGTVAAGSLQINPGNNIVCTYRNVAREPQLEAEKEVFDASGNVVDRDSVVNANETISYKLTFRNSGTAAMELDYRDYLGDVLDDAQFVTNSVRISNGEETAYPNHMDDPGIVVTEQLNQLNPQLGITGTVQRAQTRTVWFRVTVLSNQDNAGPRQEGIVRSSDEAPNQVGYMLSNYLLPAGSPVPQACPEPAPGEPSSCTQHPVPAWSVAKDSRPADGARLHKGGNTHYQIIATKMNAATPLEDLVFEDDLTHVFKTAGWAPGAAVPGGALKRGIYFFDENDQALDAAGEPVGTVAVPVAAFDENSGYVPEPTFHVDTGRWIIRSLPVTLPVNAVRAEMWFAVEAGQLPANIPSNWPEDSNPAFGSKYVNYVRAQAQDALLPNQCSLATTNAPNTGFSPTAPIPQDVDFPEACRVIHQMSDNYFTIRKDARGAGVEFPDSISGWGDSTGLTNMVGHEFEIRDDQGGAPTDHPSVKLCRAEYNPTIWDGNFISGGTPDWGEDSATLAAIIAHNNTLPAGSPNELPLCGLFYPQGTFSGQPHAGGQDGRWRSEYLSEGDYWLVETKAPELQINNAGTERRPVPGVQLLAQPIGFRVWPEADAPYFGTQNPQQSMEGRGQLDIEGLEQDRCSPGAPVGERPVACVNPTGYLMIVQDVVPITMPLTGGKGTTWLIVAGSGVITASVIGLWLWRRNQSRRIIGGENPM</sequence>
<protein>
    <submittedName>
        <fullName evidence="5">LPXTG cell wall anchor domain-containing protein</fullName>
    </submittedName>
</protein>
<evidence type="ECO:0000313" key="5">
    <source>
        <dbReference type="EMBL" id="MBD8029996.1"/>
    </source>
</evidence>
<feature type="compositionally biased region" description="Low complexity" evidence="1">
    <location>
        <begin position="417"/>
        <end position="428"/>
    </location>
</feature>
<dbReference type="Pfam" id="PF25549">
    <property type="entry name" value="DUF7927"/>
    <property type="match status" value="1"/>
</dbReference>
<evidence type="ECO:0000256" key="2">
    <source>
        <dbReference type="SAM" id="Phobius"/>
    </source>
</evidence>
<accession>A0A8I0HDY7</accession>
<dbReference type="RefSeq" id="WP_191733229.1">
    <property type="nucleotide sequence ID" value="NZ_JACSPR010000004.1"/>
</dbReference>
<keyword evidence="2" id="KW-0812">Transmembrane</keyword>
<name>A0A8I0HDY7_9CORY</name>
<proteinExistence type="predicted"/>
<gene>
    <name evidence="5" type="ORF">H9627_06630</name>
</gene>